<evidence type="ECO:0000256" key="3">
    <source>
        <dbReference type="ARBA" id="ARBA00022519"/>
    </source>
</evidence>
<evidence type="ECO:0000256" key="1">
    <source>
        <dbReference type="ARBA" id="ARBA00004533"/>
    </source>
</evidence>
<dbReference type="PANTHER" id="PTHR30462">
    <property type="entry name" value="INTERMEMBRANE TRANSPORT PROTEIN PQIB-RELATED"/>
    <property type="match status" value="1"/>
</dbReference>
<evidence type="ECO:0000256" key="8">
    <source>
        <dbReference type="SAM" id="Phobius"/>
    </source>
</evidence>
<reference evidence="10 11" key="1">
    <citation type="journal article" date="2020" name="Microorganisms">
        <title>Osmotic Adaptation and Compatible Solute Biosynthesis of Phototrophic Bacteria as Revealed from Genome Analyses.</title>
        <authorList>
            <person name="Imhoff J.F."/>
            <person name="Rahn T."/>
            <person name="Kunzel S."/>
            <person name="Keller A."/>
            <person name="Neulinger S.C."/>
        </authorList>
    </citation>
    <scope>NUCLEOTIDE SEQUENCE [LARGE SCALE GENOMIC DNA]</scope>
    <source>
        <strain evidence="10 11">DSM 6210</strain>
    </source>
</reference>
<organism evidence="10 11">
    <name type="scientific">Thiohalocapsa halophila</name>
    <dbReference type="NCBI Taxonomy" id="69359"/>
    <lineage>
        <taxon>Bacteria</taxon>
        <taxon>Pseudomonadati</taxon>
        <taxon>Pseudomonadota</taxon>
        <taxon>Gammaproteobacteria</taxon>
        <taxon>Chromatiales</taxon>
        <taxon>Chromatiaceae</taxon>
        <taxon>Thiohalocapsa</taxon>
    </lineage>
</organism>
<comment type="caution">
    <text evidence="10">The sequence shown here is derived from an EMBL/GenBank/DDBJ whole genome shotgun (WGS) entry which is preliminary data.</text>
</comment>
<name>A0ABS1CIR9_9GAMM</name>
<evidence type="ECO:0000313" key="10">
    <source>
        <dbReference type="EMBL" id="MBK1631807.1"/>
    </source>
</evidence>
<evidence type="ECO:0000256" key="5">
    <source>
        <dbReference type="ARBA" id="ARBA00022989"/>
    </source>
</evidence>
<evidence type="ECO:0000256" key="4">
    <source>
        <dbReference type="ARBA" id="ARBA00022692"/>
    </source>
</evidence>
<keyword evidence="6 8" id="KW-0472">Membrane</keyword>
<evidence type="ECO:0000256" key="6">
    <source>
        <dbReference type="ARBA" id="ARBA00023136"/>
    </source>
</evidence>
<gene>
    <name evidence="10" type="ORF">CKO31_13895</name>
</gene>
<comment type="subcellular location">
    <subcellularLocation>
        <location evidence="1">Cell inner membrane</location>
    </subcellularLocation>
</comment>
<evidence type="ECO:0000259" key="9">
    <source>
        <dbReference type="Pfam" id="PF02470"/>
    </source>
</evidence>
<accession>A0ABS1CIR9</accession>
<evidence type="ECO:0000256" key="2">
    <source>
        <dbReference type="ARBA" id="ARBA00022475"/>
    </source>
</evidence>
<keyword evidence="4 8" id="KW-0812">Transmembrane</keyword>
<dbReference type="InterPro" id="IPR051800">
    <property type="entry name" value="PqiA-PqiB_transport"/>
</dbReference>
<sequence>MTEPQRPESPSSPSPPTPSAAEGHAGGGALPQARVVRRGRPSLVWLLPVIALAVGGWLVVKTLAEQGPSVSIDFENAAGLNAGKTKVKYKDVDIGTVTRIDVSTDLDHVTVTADLRQGSEEFLAEDTRFWVSRPRITASQVSGLETLLSGAFVALDPGSSRKQSRHFQGLARPPVITTDAPGRRFRLRADTLGSLNPGTPVYYRRIQVGQVIDYTLDDDGGAVTVDVFINSPHDKLVHTNTRFWNASGIDLELSANGVRLDTQSLVSVLVGGVAFDTPADLEATDTVAPADQFFPLYANRSAANKQVYLHKERYLMIFNGSVRGLNVGAPVSLRGIRIGQVMDIELDFDKQQLDFRIPVLVEVEPERIGFPEPQSADDQKDARVLRQLVQRGLRAQLKTGNLLTGALYIELDFHSDAAPAKLTQRQGYSVVPTLPTPLEAATNKITALLDKVNALPIEGIGEDLQAAVGDARELLGSAELRTAVDELSAVLSEARGVTAQLNSELAPKLDAVLGSLQGTLEDASRTLNNTNELIGPDAPMSVEAVRTMREVSAAARSLRVMADYLERHPEALIQGKGGGR</sequence>
<evidence type="ECO:0000256" key="7">
    <source>
        <dbReference type="SAM" id="MobiDB-lite"/>
    </source>
</evidence>
<feature type="domain" description="Mce/MlaD" evidence="9">
    <location>
        <begin position="182"/>
        <end position="242"/>
    </location>
</feature>
<feature type="domain" description="Mce/MlaD" evidence="9">
    <location>
        <begin position="67"/>
        <end position="158"/>
    </location>
</feature>
<feature type="transmembrane region" description="Helical" evidence="8">
    <location>
        <begin position="43"/>
        <end position="60"/>
    </location>
</feature>
<keyword evidence="11" id="KW-1185">Reference proteome</keyword>
<dbReference type="Proteomes" id="UP000748752">
    <property type="component" value="Unassembled WGS sequence"/>
</dbReference>
<dbReference type="InterPro" id="IPR003399">
    <property type="entry name" value="Mce/MlaD"/>
</dbReference>
<keyword evidence="2" id="KW-1003">Cell membrane</keyword>
<protein>
    <submittedName>
        <fullName evidence="10">Mammalian cell entry protein</fullName>
    </submittedName>
</protein>
<dbReference type="Pfam" id="PF02470">
    <property type="entry name" value="MlaD"/>
    <property type="match status" value="3"/>
</dbReference>
<feature type="domain" description="Mce/MlaD" evidence="9">
    <location>
        <begin position="321"/>
        <end position="413"/>
    </location>
</feature>
<keyword evidence="3" id="KW-0997">Cell inner membrane</keyword>
<evidence type="ECO:0000313" key="11">
    <source>
        <dbReference type="Proteomes" id="UP000748752"/>
    </source>
</evidence>
<dbReference type="PANTHER" id="PTHR30462:SF0">
    <property type="entry name" value="INTERMEMBRANE TRANSPORT PROTEIN YEBT"/>
    <property type="match status" value="1"/>
</dbReference>
<feature type="region of interest" description="Disordered" evidence="7">
    <location>
        <begin position="1"/>
        <end position="27"/>
    </location>
</feature>
<proteinExistence type="predicted"/>
<keyword evidence="5 8" id="KW-1133">Transmembrane helix</keyword>
<dbReference type="EMBL" id="NRRV01000032">
    <property type="protein sequence ID" value="MBK1631807.1"/>
    <property type="molecule type" value="Genomic_DNA"/>
</dbReference>
<dbReference type="RefSeq" id="WP_200238604.1">
    <property type="nucleotide sequence ID" value="NZ_NRRV01000032.1"/>
</dbReference>